<dbReference type="Proteomes" id="UP000465221">
    <property type="component" value="Unassembled WGS sequence"/>
</dbReference>
<gene>
    <name evidence="2" type="ORF">IFM46972_04826</name>
</gene>
<feature type="compositionally biased region" description="Basic and acidic residues" evidence="1">
    <location>
        <begin position="29"/>
        <end position="38"/>
    </location>
</feature>
<feature type="region of interest" description="Disordered" evidence="1">
    <location>
        <begin position="18"/>
        <end position="38"/>
    </location>
</feature>
<evidence type="ECO:0000313" key="2">
    <source>
        <dbReference type="EMBL" id="GFF36253.1"/>
    </source>
</evidence>
<organism evidence="2 3">
    <name type="scientific">Aspergillus udagawae</name>
    <dbReference type="NCBI Taxonomy" id="91492"/>
    <lineage>
        <taxon>Eukaryota</taxon>
        <taxon>Fungi</taxon>
        <taxon>Dikarya</taxon>
        <taxon>Ascomycota</taxon>
        <taxon>Pezizomycotina</taxon>
        <taxon>Eurotiomycetes</taxon>
        <taxon>Eurotiomycetidae</taxon>
        <taxon>Eurotiales</taxon>
        <taxon>Aspergillaceae</taxon>
        <taxon>Aspergillus</taxon>
        <taxon>Aspergillus subgen. Fumigati</taxon>
    </lineage>
</organism>
<name>A0A8H3NUD6_9EURO</name>
<proteinExistence type="predicted"/>
<dbReference type="AlphaFoldDB" id="A0A8H3NUD6"/>
<comment type="caution">
    <text evidence="2">The sequence shown here is derived from an EMBL/GenBank/DDBJ whole genome shotgun (WGS) entry which is preliminary data.</text>
</comment>
<sequence>MLRIVNFAVNNKTIPSLSQKASKMGRRTGLRDQPDKGVVKTATQTLALDHTGTKSVVLAAWGQTQDPSLWEFVSGNTKTLAGEALVCRIDGEGRQSSDYRATMTR</sequence>
<evidence type="ECO:0000256" key="1">
    <source>
        <dbReference type="SAM" id="MobiDB-lite"/>
    </source>
</evidence>
<reference evidence="2 3" key="1">
    <citation type="submission" date="2020-01" db="EMBL/GenBank/DDBJ databases">
        <title>Draft genome sequence of Aspergillus udagawae IFM 46972.</title>
        <authorList>
            <person name="Takahashi H."/>
            <person name="Yaguchi T."/>
        </authorList>
    </citation>
    <scope>NUCLEOTIDE SEQUENCE [LARGE SCALE GENOMIC DNA]</scope>
    <source>
        <strain evidence="2 3">IFM 46972</strain>
    </source>
</reference>
<protein>
    <submittedName>
        <fullName evidence="2">Uncharacterized protein</fullName>
    </submittedName>
</protein>
<dbReference type="EMBL" id="BLKC01000028">
    <property type="protein sequence ID" value="GFF36253.1"/>
    <property type="molecule type" value="Genomic_DNA"/>
</dbReference>
<evidence type="ECO:0000313" key="3">
    <source>
        <dbReference type="Proteomes" id="UP000465221"/>
    </source>
</evidence>
<accession>A0A8H3NUD6</accession>